<sequence>MEQEYQFQETTLKKYFMSVAVAGTALFFNSTDVQAGEILLEGHRPKLTLHSDLRLRGDIKKQFSYFKKNADYYGALYINSQEDIAGEFWDTRSLALAKQSALKSCRLKSEDPSLCALYATVGPKKPAAGDGIRLSQSGNRLFKEYQRTQKDGKFGAFATTKYGHPGYSRNLSSEVEARATAIRYCRKSVKGVNANTSAHLVQNVMAGSGSKCSVIHVTRP</sequence>
<dbReference type="Proteomes" id="UP000018780">
    <property type="component" value="Chromosome"/>
</dbReference>
<evidence type="ECO:0000313" key="1">
    <source>
        <dbReference type="EMBL" id="AHD02856.1"/>
    </source>
</evidence>
<keyword evidence="2" id="KW-1185">Reference proteome</keyword>
<dbReference type="KEGG" id="lmd:METH_03200"/>
<organism evidence="1 2">
    <name type="scientific">Leisingera methylohalidivorans DSM 14336</name>
    <dbReference type="NCBI Taxonomy" id="999552"/>
    <lineage>
        <taxon>Bacteria</taxon>
        <taxon>Pseudomonadati</taxon>
        <taxon>Pseudomonadota</taxon>
        <taxon>Alphaproteobacteria</taxon>
        <taxon>Rhodobacterales</taxon>
        <taxon>Roseobacteraceae</taxon>
        <taxon>Leisingera</taxon>
    </lineage>
</organism>
<protein>
    <recommendedName>
        <fullName evidence="3">DUF4189 domain-containing protein</fullName>
    </recommendedName>
</protein>
<dbReference type="HOGENOM" id="CLU_1254645_0_0_5"/>
<evidence type="ECO:0008006" key="3">
    <source>
        <dbReference type="Google" id="ProtNLM"/>
    </source>
</evidence>
<evidence type="ECO:0000313" key="2">
    <source>
        <dbReference type="Proteomes" id="UP000018780"/>
    </source>
</evidence>
<dbReference type="STRING" id="999552.METH_03200"/>
<dbReference type="AlphaFoldDB" id="V9VVT3"/>
<dbReference type="EMBL" id="CP006773">
    <property type="protein sequence ID" value="AHD02856.1"/>
    <property type="molecule type" value="Genomic_DNA"/>
</dbReference>
<name>V9VVT3_9RHOB</name>
<accession>V9VVT3</accession>
<gene>
    <name evidence="1" type="ORF">METH_03200</name>
</gene>
<reference evidence="1 2" key="1">
    <citation type="submission" date="2013-09" db="EMBL/GenBank/DDBJ databases">
        <authorList>
            <consortium name="DOE Joint Genome Institute"/>
            <person name="Klenk H.-P."/>
            <person name="Huntemann M."/>
            <person name="Han J."/>
            <person name="Chen A."/>
            <person name="Kyrpides N."/>
            <person name="Mavromatis K."/>
            <person name="Markowitz V."/>
            <person name="Palaniappan K."/>
            <person name="Ivanova N."/>
            <person name="Schaumberg A."/>
            <person name="Pati A."/>
            <person name="Liolios K."/>
            <person name="Nordberg H.P."/>
            <person name="Cantor M.N."/>
            <person name="Hua S.X."/>
            <person name="Woyke T."/>
        </authorList>
    </citation>
    <scope>NUCLEOTIDE SEQUENCE [LARGE SCALE GENOMIC DNA]</scope>
    <source>
        <strain evidence="1 2">DSM 14336</strain>
    </source>
</reference>
<proteinExistence type="predicted"/>